<protein>
    <recommendedName>
        <fullName evidence="3">Peptidase M14 carboxypeptidase A</fullName>
    </recommendedName>
</protein>
<proteinExistence type="predicted"/>
<sequence length="591" mass="66723">MTPQREDAAAASEQAGSWTWQGRTETAIVRHLLRKNISQPPRRLRVWISEGATARLRLQQELQERWPACDIEVLSCYKPLVSRLVGQLPTWESRAPQTVDLQYPVLEDAHPERFLLEAYPLAGWLRNKGAVFTSQPLPMDEPLYCLTVDGSVTEIPVPVRAATSVTGERVQRMTGRLVVDDQVLDFPTASEQLWEAYLGWLAEHEWPEAAPYFSALQVTARFPFERESLNYRHEALDLGEALSEEFYFGTQEFFLTRAAVPGQRMLQTGQIVPLVTSDDEVILEITLRDAQTSPIQACTELPALASLERPLSSDEIVGWQTVLARGQETETRSVQGRVVMTFGQTDGSGSGMLVTAGQHANESTGVVAALRALDEIGDRSLLTVIPQENPDGYALFEFLREAQHPEHMHHAARYTALGDDLEYRQFSPWYEKGGRREAMQCHGPQVHVNLHGYPAHEWTRPMNGYIPRGFEAWTLPKGFFLILRAQPEAQRLAEDLADYVTVRLSENEALMTFNRDQCEVFAAHSSERPYRMLHGTPCTFSERANLSCQIELITEFPDETVTGPDFLLGQQVQFAVIEAALSWLQTRQRMS</sequence>
<dbReference type="OrthoDB" id="7956186at2"/>
<dbReference type="Gene3D" id="3.40.630.10">
    <property type="entry name" value="Zn peptidases"/>
    <property type="match status" value="1"/>
</dbReference>
<dbReference type="AlphaFoldDB" id="F0RR55"/>
<organism evidence="1 2">
    <name type="scientific">Deinococcus proteolyticus (strain ATCC 35074 / DSM 20540 / JCM 6276 / NBRC 101906 / NCIMB 13154 / VKM Ac-1939 / CCM 2703 / MRP)</name>
    <dbReference type="NCBI Taxonomy" id="693977"/>
    <lineage>
        <taxon>Bacteria</taxon>
        <taxon>Thermotogati</taxon>
        <taxon>Deinococcota</taxon>
        <taxon>Deinococci</taxon>
        <taxon>Deinococcales</taxon>
        <taxon>Deinococcaceae</taxon>
        <taxon>Deinococcus</taxon>
    </lineage>
</organism>
<dbReference type="EMBL" id="CP002540">
    <property type="protein sequence ID" value="ADY27764.1"/>
    <property type="molecule type" value="Genomic_DNA"/>
</dbReference>
<reference evidence="2" key="1">
    <citation type="submission" date="2011-02" db="EMBL/GenBank/DDBJ databases">
        <title>The complete sequence of plasmid4 of Deinococcus proteolyticus DSM 20540.</title>
        <authorList>
            <consortium name="US DOE Joint Genome Institute (JGI-PGF)"/>
            <person name="Lucas S."/>
            <person name="Copeland A."/>
            <person name="Lapidus A."/>
            <person name="Bruce D."/>
            <person name="Goodwin L."/>
            <person name="Pitluck S."/>
            <person name="Kyrpides N."/>
            <person name="Mavromatis K."/>
            <person name="Pagani I."/>
            <person name="Ivanova N."/>
            <person name="Ovchinnikova G."/>
            <person name="Zeytun A."/>
            <person name="Detter J.C."/>
            <person name="Han C."/>
            <person name="Land M."/>
            <person name="Hauser L."/>
            <person name="Markowitz V."/>
            <person name="Cheng J.-F."/>
            <person name="Hugenholtz P."/>
            <person name="Woyke T."/>
            <person name="Wu D."/>
            <person name="Pukall R."/>
            <person name="Steenblock K."/>
            <person name="Brambilla E."/>
            <person name="Klenk H.-P."/>
            <person name="Eisen J.A."/>
        </authorList>
    </citation>
    <scope>NUCLEOTIDE SEQUENCE [LARGE SCALE GENOMIC DNA]</scope>
    <source>
        <strain evidence="2">ATCC 35074 / DSM 20540 / JCM 6276 / NBRC 101906 / NCIMB 13154 / VKM Ac-1939 / CCM 2703 / MRP</strain>
        <plasmid evidence="2">Plasmid pDEIPR04</plasmid>
    </source>
</reference>
<dbReference type="HOGENOM" id="CLU_033780_0_0_0"/>
<keyword evidence="1" id="KW-0614">Plasmid</keyword>
<geneLocation type="plasmid" evidence="1 2">
    <name>pDEIPR04</name>
</geneLocation>
<dbReference type="KEGG" id="dpt:Deipr_2653"/>
<gene>
    <name evidence="1" type="ordered locus">Deipr_2653</name>
</gene>
<dbReference type="Proteomes" id="UP000007718">
    <property type="component" value="Plasmid pDEIPR04"/>
</dbReference>
<keyword evidence="2" id="KW-1185">Reference proteome</keyword>
<evidence type="ECO:0000313" key="2">
    <source>
        <dbReference type="Proteomes" id="UP000007718"/>
    </source>
</evidence>
<dbReference type="CDD" id="cd06232">
    <property type="entry name" value="M14-like"/>
    <property type="match status" value="1"/>
</dbReference>
<evidence type="ECO:0008006" key="3">
    <source>
        <dbReference type="Google" id="ProtNLM"/>
    </source>
</evidence>
<evidence type="ECO:0000313" key="1">
    <source>
        <dbReference type="EMBL" id="ADY27764.1"/>
    </source>
</evidence>
<name>F0RR55_DEIPM</name>
<dbReference type="RefSeq" id="WP_013616009.1">
    <property type="nucleotide sequence ID" value="NC_015163.1"/>
</dbReference>
<dbReference type="SUPFAM" id="SSF53187">
    <property type="entry name" value="Zn-dependent exopeptidases"/>
    <property type="match status" value="1"/>
</dbReference>
<accession>F0RR55</accession>
<reference evidence="1 2" key="2">
    <citation type="journal article" date="2012" name="Stand. Genomic Sci.">
        <title>Complete genome sequence of the orange-red pigmented, radioresistant Deinococcus proteolyticus type strain (MRP(T)).</title>
        <authorList>
            <person name="Copeland A."/>
            <person name="Zeytun A."/>
            <person name="Yassawong M."/>
            <person name="Nolan M."/>
            <person name="Lucas S."/>
            <person name="Hammon N."/>
            <person name="Deshpande S."/>
            <person name="Cheng J.F."/>
            <person name="Han C."/>
            <person name="Tapia R."/>
            <person name="Goodwin L.A."/>
            <person name="Pitluck S."/>
            <person name="Mavromatis K."/>
            <person name="Liolios K."/>
            <person name="Pagani I."/>
            <person name="Ivanova N."/>
            <person name="Mikhailova N."/>
            <person name="Pati A."/>
            <person name="Chen A."/>
            <person name="Palaniappan K."/>
            <person name="Land M."/>
            <person name="Hauser L."/>
            <person name="Jeffries C.D."/>
            <person name="Brambilla E.M."/>
            <person name="Rohde M."/>
            <person name="Sikorski J."/>
            <person name="Pukall R."/>
            <person name="Goker M."/>
            <person name="Detter J.C."/>
            <person name="Woyke T."/>
            <person name="Bristow J."/>
            <person name="Eisen J.A."/>
            <person name="Markowitz V."/>
            <person name="Hugenholtz P."/>
            <person name="Kyrpides N.C."/>
            <person name="Klenk H.P."/>
            <person name="Lapidus A."/>
        </authorList>
    </citation>
    <scope>NUCLEOTIDE SEQUENCE [LARGE SCALE GENOMIC DNA]</scope>
    <source>
        <strain evidence="2">ATCC 35074 / DSM 20540 / JCM 6276 / NBRC 101906 / NCIMB 13154 / VKM Ac-1939 / CCM 2703 / MRP</strain>
        <plasmid evidence="2">Plasmid pDEIPR04</plasmid>
    </source>
</reference>